<evidence type="ECO:0000256" key="9">
    <source>
        <dbReference type="ARBA" id="ARBA00023235"/>
    </source>
</evidence>
<dbReference type="Proteomes" id="UP001220964">
    <property type="component" value="Unassembled WGS sequence"/>
</dbReference>
<dbReference type="InterPro" id="IPR029045">
    <property type="entry name" value="ClpP/crotonase-like_dom_sf"/>
</dbReference>
<evidence type="ECO:0000256" key="3">
    <source>
        <dbReference type="ARBA" id="ARBA00022832"/>
    </source>
</evidence>
<dbReference type="EMBL" id="JARGYC010000051">
    <property type="protein sequence ID" value="MDF0602456.1"/>
    <property type="molecule type" value="Genomic_DNA"/>
</dbReference>
<dbReference type="PANTHER" id="PTHR23309">
    <property type="entry name" value="3-HYDROXYACYL-COA DEHYROGENASE"/>
    <property type="match status" value="1"/>
</dbReference>
<dbReference type="GO" id="GO:0006631">
    <property type="term" value="P:fatty acid metabolic process"/>
    <property type="evidence" value="ECO:0007669"/>
    <property type="project" value="UniProtKB-KW"/>
</dbReference>
<evidence type="ECO:0000256" key="10">
    <source>
        <dbReference type="ARBA" id="ARBA00023239"/>
    </source>
</evidence>
<dbReference type="SUPFAM" id="SSF51735">
    <property type="entry name" value="NAD(P)-binding Rossmann-fold domains"/>
    <property type="match status" value="1"/>
</dbReference>
<evidence type="ECO:0000256" key="12">
    <source>
        <dbReference type="ARBA" id="ARBA00049556"/>
    </source>
</evidence>
<sequence>MTESPVRHEITDRALRVTIDNPPVNVIGQAVRAGLLAACDAAETALAAGRIDRVVLTGAGRAFVAGADAREFDGPALEPHLPEVLDRLARLPAVAAVNGAALGGGFELALACRARIAGPKALVGLPEVTLGVVPGAGGTQRLPRLVGLDTAIPLIAQGRTVKAAEARELGLVDALADDPVAAALALGSELLDRPALDDWPAPAPAPDAAAAARRHAETRQRGQIAPLTAIELMEAAAELPLAEGLSRERAAFLELRQGPQARALRHIFFAERGAGAGPELKQLEPQAIDTALVAGGGTMGAAIAYALGQAGIRVTLLEQDAAAAERARANIATFFDGAVSRGKLSQETAEAMRAERFDVRHGDGPLPPVDIAIEAVFEDLDVKRAVFARLDAALPETTILATNTSYLDPDAVSEGVRAPERFLGLHFFAPAHVMKLVEVVRAAHTSPQTLATAFALTRRLGKIAVEAGICDGFIGNRILTRYRQAGDVLLIEGALPWEIDRAVEAFGMAMGPYAVQDLSGLDIAYANRRRKTPKDDPDHRYVPIADRMVEELQRLGRKTDAGWYDYRDGKPTPSPAVETLIEAASAEAGLPRRSFAPDEIARRMMLAIIAEAFEILEEGIARRSADIDLVLVHGYGFPRWRGGPMKLAEEWGLAAVMADLAALAKEDPKSWRVPPLLRSMVEAGDAPAGGAERE</sequence>
<dbReference type="FunFam" id="1.10.1040.50:FF:000006">
    <property type="entry name" value="Peroxisomal bifunctional enzyme"/>
    <property type="match status" value="1"/>
</dbReference>
<organism evidence="15 16">
    <name type="scientific">Psychromarinibacter sediminicola</name>
    <dbReference type="NCBI Taxonomy" id="3033385"/>
    <lineage>
        <taxon>Bacteria</taxon>
        <taxon>Pseudomonadati</taxon>
        <taxon>Pseudomonadota</taxon>
        <taxon>Alphaproteobacteria</taxon>
        <taxon>Rhodobacterales</taxon>
        <taxon>Paracoccaceae</taxon>
        <taxon>Psychromarinibacter</taxon>
    </lineage>
</organism>
<evidence type="ECO:0000256" key="1">
    <source>
        <dbReference type="ARBA" id="ARBA00004275"/>
    </source>
</evidence>
<accession>A0AAE3NUR5</accession>
<dbReference type="GO" id="GO:0070403">
    <property type="term" value="F:NAD+ binding"/>
    <property type="evidence" value="ECO:0007669"/>
    <property type="project" value="InterPro"/>
</dbReference>
<dbReference type="GO" id="GO:0016853">
    <property type="term" value="F:isomerase activity"/>
    <property type="evidence" value="ECO:0007669"/>
    <property type="project" value="UniProtKB-KW"/>
</dbReference>
<reference evidence="15" key="1">
    <citation type="submission" date="2023-03" db="EMBL/GenBank/DDBJ databases">
        <title>Multiphase analysis and comparison of six strains from genera Psychromarinibacter, Lutimaribacter, and Maritimibacter, including a novel species: Psychromarinibacter sediminicola sp. nov.</title>
        <authorList>
            <person name="Wang Y.-H."/>
            <person name="Ye M.-Q."/>
            <person name="Du Z.-J."/>
        </authorList>
    </citation>
    <scope>NUCLEOTIDE SEQUENCE</scope>
    <source>
        <strain evidence="15">C21-152</strain>
    </source>
</reference>
<dbReference type="InterPro" id="IPR036291">
    <property type="entry name" value="NAD(P)-bd_dom_sf"/>
</dbReference>
<keyword evidence="16" id="KW-1185">Reference proteome</keyword>
<keyword evidence="3" id="KW-0276">Fatty acid metabolism</keyword>
<dbReference type="GO" id="GO:0004300">
    <property type="term" value="F:enoyl-CoA hydratase activity"/>
    <property type="evidence" value="ECO:0007669"/>
    <property type="project" value="UniProtKB-ARBA"/>
</dbReference>
<keyword evidence="6" id="KW-0520">NAD</keyword>
<dbReference type="Gene3D" id="3.90.226.10">
    <property type="entry name" value="2-enoyl-CoA Hydratase, Chain A, domain 1"/>
    <property type="match status" value="1"/>
</dbReference>
<dbReference type="PANTHER" id="PTHR23309:SF51">
    <property type="entry name" value="3-HYDROXYACYL-COA DEHYDROGENASE-RELATED"/>
    <property type="match status" value="1"/>
</dbReference>
<keyword evidence="8" id="KW-0576">Peroxisome</keyword>
<feature type="domain" description="3-hydroxyacyl-CoA dehydrogenase C-terminal" evidence="13">
    <location>
        <begin position="600"/>
        <end position="686"/>
    </location>
</feature>
<dbReference type="InterPro" id="IPR006176">
    <property type="entry name" value="3-OHacyl-CoA_DH_NAD-bd"/>
</dbReference>
<dbReference type="InterPro" id="IPR008927">
    <property type="entry name" value="6-PGluconate_DH-like_C_sf"/>
</dbReference>
<dbReference type="Pfam" id="PF00378">
    <property type="entry name" value="ECH_1"/>
    <property type="match status" value="1"/>
</dbReference>
<dbReference type="SUPFAM" id="SSF52096">
    <property type="entry name" value="ClpP/crotonase"/>
    <property type="match status" value="1"/>
</dbReference>
<evidence type="ECO:0000256" key="2">
    <source>
        <dbReference type="ARBA" id="ARBA00005005"/>
    </source>
</evidence>
<gene>
    <name evidence="15" type="ORF">P1J78_17095</name>
</gene>
<dbReference type="FunFam" id="3.40.50.720:FF:000009">
    <property type="entry name" value="Fatty oxidation complex, alpha subunit"/>
    <property type="match status" value="1"/>
</dbReference>
<keyword evidence="11" id="KW-0511">Multifunctional enzyme</keyword>
<evidence type="ECO:0000256" key="11">
    <source>
        <dbReference type="ARBA" id="ARBA00023268"/>
    </source>
</evidence>
<evidence type="ECO:0000256" key="6">
    <source>
        <dbReference type="ARBA" id="ARBA00023027"/>
    </source>
</evidence>
<comment type="catalytic activity">
    <reaction evidence="12">
        <text>a (3S)-3-hydroxyacyl-CoA + NAD(+) = a 3-oxoacyl-CoA + NADH + H(+)</text>
        <dbReference type="Rhea" id="RHEA:22432"/>
        <dbReference type="ChEBI" id="CHEBI:15378"/>
        <dbReference type="ChEBI" id="CHEBI:57318"/>
        <dbReference type="ChEBI" id="CHEBI:57540"/>
        <dbReference type="ChEBI" id="CHEBI:57945"/>
        <dbReference type="ChEBI" id="CHEBI:90726"/>
        <dbReference type="EC" id="1.1.1.35"/>
    </reaction>
</comment>
<comment type="subcellular location">
    <subcellularLocation>
        <location evidence="1">Peroxisome</location>
    </subcellularLocation>
</comment>
<dbReference type="RefSeq" id="WP_275568583.1">
    <property type="nucleotide sequence ID" value="NZ_JARGYC010000051.1"/>
</dbReference>
<dbReference type="InterPro" id="IPR001753">
    <property type="entry name" value="Enoyl-CoA_hydra/iso"/>
</dbReference>
<protein>
    <submittedName>
        <fullName evidence="15">3-hydroxyacyl-CoA dehydrogenase NAD-binding domain-containing protein</fullName>
    </submittedName>
</protein>
<comment type="caution">
    <text evidence="15">The sequence shown here is derived from an EMBL/GenBank/DDBJ whole genome shotgun (WGS) entry which is preliminary data.</text>
</comment>
<evidence type="ECO:0000256" key="4">
    <source>
        <dbReference type="ARBA" id="ARBA00022963"/>
    </source>
</evidence>
<keyword evidence="7" id="KW-0443">Lipid metabolism</keyword>
<keyword evidence="5" id="KW-0560">Oxidoreductase</keyword>
<keyword evidence="4" id="KW-0442">Lipid degradation</keyword>
<evidence type="ECO:0000313" key="15">
    <source>
        <dbReference type="EMBL" id="MDF0602456.1"/>
    </source>
</evidence>
<dbReference type="SUPFAM" id="SSF48179">
    <property type="entry name" value="6-phosphogluconate dehydrogenase C-terminal domain-like"/>
    <property type="match status" value="2"/>
</dbReference>
<dbReference type="Pfam" id="PF02737">
    <property type="entry name" value="3HCDH_N"/>
    <property type="match status" value="1"/>
</dbReference>
<dbReference type="CDD" id="cd06558">
    <property type="entry name" value="crotonase-like"/>
    <property type="match status" value="1"/>
</dbReference>
<comment type="pathway">
    <text evidence="2">Lipid metabolism; fatty acid beta-oxidation.</text>
</comment>
<evidence type="ECO:0000256" key="7">
    <source>
        <dbReference type="ARBA" id="ARBA00023098"/>
    </source>
</evidence>
<dbReference type="InterPro" id="IPR006108">
    <property type="entry name" value="3HC_DH_C"/>
</dbReference>
<dbReference type="GO" id="GO:0003857">
    <property type="term" value="F:(3S)-3-hydroxyacyl-CoA dehydrogenase (NAD+) activity"/>
    <property type="evidence" value="ECO:0007669"/>
    <property type="project" value="UniProtKB-EC"/>
</dbReference>
<evidence type="ECO:0000313" key="16">
    <source>
        <dbReference type="Proteomes" id="UP001220964"/>
    </source>
</evidence>
<feature type="domain" description="3-hydroxyacyl-CoA dehydrogenase NAD binding" evidence="14">
    <location>
        <begin position="293"/>
        <end position="467"/>
    </location>
</feature>
<keyword evidence="10" id="KW-0456">Lyase</keyword>
<dbReference type="GO" id="GO:0016042">
    <property type="term" value="P:lipid catabolic process"/>
    <property type="evidence" value="ECO:0007669"/>
    <property type="project" value="UniProtKB-KW"/>
</dbReference>
<dbReference type="Gene3D" id="3.40.50.720">
    <property type="entry name" value="NAD(P)-binding Rossmann-like Domain"/>
    <property type="match status" value="1"/>
</dbReference>
<dbReference type="AlphaFoldDB" id="A0AAE3NUR5"/>
<keyword evidence="9" id="KW-0413">Isomerase</keyword>
<dbReference type="Pfam" id="PF00725">
    <property type="entry name" value="3HCDH"/>
    <property type="match status" value="2"/>
</dbReference>
<evidence type="ECO:0000259" key="13">
    <source>
        <dbReference type="Pfam" id="PF00725"/>
    </source>
</evidence>
<name>A0AAE3NUR5_9RHOB</name>
<dbReference type="Gene3D" id="1.10.1040.50">
    <property type="match status" value="1"/>
</dbReference>
<evidence type="ECO:0000256" key="5">
    <source>
        <dbReference type="ARBA" id="ARBA00023002"/>
    </source>
</evidence>
<evidence type="ECO:0000259" key="14">
    <source>
        <dbReference type="Pfam" id="PF02737"/>
    </source>
</evidence>
<evidence type="ECO:0000256" key="8">
    <source>
        <dbReference type="ARBA" id="ARBA00023140"/>
    </source>
</evidence>
<proteinExistence type="predicted"/>
<feature type="domain" description="3-hydroxyacyl-CoA dehydrogenase C-terminal" evidence="13">
    <location>
        <begin position="472"/>
        <end position="566"/>
    </location>
</feature>